<dbReference type="RefSeq" id="WP_237577584.1">
    <property type="nucleotide sequence ID" value="NZ_JRKJ01000002.1"/>
</dbReference>
<accession>A0A0A2WQS6</accession>
<dbReference type="PANTHER" id="PTHR42813:SF2">
    <property type="entry name" value="DEHYDROGENASE, ZINC-CONTAINING, PUTATIVE (AFU_ORTHOLOGUE AFUA_2G02810)-RELATED"/>
    <property type="match status" value="1"/>
</dbReference>
<dbReference type="AlphaFoldDB" id="A0A0A2WQS6"/>
<dbReference type="GO" id="GO:0008270">
    <property type="term" value="F:zinc ion binding"/>
    <property type="evidence" value="ECO:0007669"/>
    <property type="project" value="InterPro"/>
</dbReference>
<dbReference type="GO" id="GO:0016491">
    <property type="term" value="F:oxidoreductase activity"/>
    <property type="evidence" value="ECO:0007669"/>
    <property type="project" value="UniProtKB-KW"/>
</dbReference>
<evidence type="ECO:0000313" key="7">
    <source>
        <dbReference type="Proteomes" id="UP000030518"/>
    </source>
</evidence>
<feature type="domain" description="Alcohol dehydrogenase-like N-terminal" evidence="5">
    <location>
        <begin position="25"/>
        <end position="96"/>
    </location>
</feature>
<keyword evidence="3" id="KW-0862">Zinc</keyword>
<proteinExistence type="predicted"/>
<dbReference type="SUPFAM" id="SSF50129">
    <property type="entry name" value="GroES-like"/>
    <property type="match status" value="1"/>
</dbReference>
<evidence type="ECO:0000256" key="4">
    <source>
        <dbReference type="ARBA" id="ARBA00023002"/>
    </source>
</evidence>
<evidence type="ECO:0000256" key="3">
    <source>
        <dbReference type="ARBA" id="ARBA00022833"/>
    </source>
</evidence>
<dbReference type="InterPro" id="IPR011032">
    <property type="entry name" value="GroES-like_sf"/>
</dbReference>
<keyword evidence="2" id="KW-0479">Metal-binding</keyword>
<dbReference type="eggNOG" id="COG1063">
    <property type="taxonomic scope" value="Bacteria"/>
</dbReference>
<dbReference type="Pfam" id="PF08240">
    <property type="entry name" value="ADH_N"/>
    <property type="match status" value="1"/>
</dbReference>
<comment type="caution">
    <text evidence="6">The sequence shown here is derived from an EMBL/GenBank/DDBJ whole genome shotgun (WGS) entry which is preliminary data.</text>
</comment>
<dbReference type="STRING" id="1300345.LF41_1168"/>
<gene>
    <name evidence="6" type="ORF">LF41_1168</name>
</gene>
<evidence type="ECO:0000256" key="1">
    <source>
        <dbReference type="ARBA" id="ARBA00001947"/>
    </source>
</evidence>
<evidence type="ECO:0000256" key="2">
    <source>
        <dbReference type="ARBA" id="ARBA00022723"/>
    </source>
</evidence>
<protein>
    <submittedName>
        <fullName evidence="6">IMP dehydrogenase</fullName>
    </submittedName>
</protein>
<comment type="cofactor">
    <cofactor evidence="1">
        <name>Zn(2+)</name>
        <dbReference type="ChEBI" id="CHEBI:29105"/>
    </cofactor>
</comment>
<dbReference type="InterPro" id="IPR002328">
    <property type="entry name" value="ADH_Zn_CS"/>
</dbReference>
<keyword evidence="7" id="KW-1185">Reference proteome</keyword>
<keyword evidence="4" id="KW-0560">Oxidoreductase</keyword>
<dbReference type="EMBL" id="JRKJ01000002">
    <property type="protein sequence ID" value="KGQ20630.1"/>
    <property type="molecule type" value="Genomic_DNA"/>
</dbReference>
<evidence type="ECO:0000259" key="5">
    <source>
        <dbReference type="Pfam" id="PF08240"/>
    </source>
</evidence>
<evidence type="ECO:0000313" key="6">
    <source>
        <dbReference type="EMBL" id="KGQ20630.1"/>
    </source>
</evidence>
<dbReference type="Proteomes" id="UP000030518">
    <property type="component" value="Unassembled WGS sequence"/>
</dbReference>
<dbReference type="PANTHER" id="PTHR42813">
    <property type="entry name" value="ZINC-TYPE ALCOHOL DEHYDROGENASE-LIKE"/>
    <property type="match status" value="1"/>
</dbReference>
<name>A0A0A2WQS6_9GAMM</name>
<organism evidence="6 7">
    <name type="scientific">Lysobacter dokdonensis DS-58</name>
    <dbReference type="NCBI Taxonomy" id="1300345"/>
    <lineage>
        <taxon>Bacteria</taxon>
        <taxon>Pseudomonadati</taxon>
        <taxon>Pseudomonadota</taxon>
        <taxon>Gammaproteobacteria</taxon>
        <taxon>Lysobacterales</taxon>
        <taxon>Lysobacteraceae</taxon>
        <taxon>Noviluteimonas</taxon>
    </lineage>
</organism>
<dbReference type="Gene3D" id="3.90.180.10">
    <property type="entry name" value="Medium-chain alcohol dehydrogenases, catalytic domain"/>
    <property type="match status" value="1"/>
</dbReference>
<dbReference type="PATRIC" id="fig|1300345.3.peg.473"/>
<dbReference type="InterPro" id="IPR013154">
    <property type="entry name" value="ADH-like_N"/>
</dbReference>
<dbReference type="PROSITE" id="PS00059">
    <property type="entry name" value="ADH_ZINC"/>
    <property type="match status" value="1"/>
</dbReference>
<reference evidence="6 7" key="1">
    <citation type="submission" date="2014-09" db="EMBL/GenBank/DDBJ databases">
        <title>Genome sequences of Lysobacter dokdonensis DS-58.</title>
        <authorList>
            <person name="Kim J.F."/>
            <person name="Kwak M.-J."/>
        </authorList>
    </citation>
    <scope>NUCLEOTIDE SEQUENCE [LARGE SCALE GENOMIC DNA]</scope>
    <source>
        <strain evidence="6 7">DS-58</strain>
    </source>
</reference>
<sequence length="96" mass="10421">MRATVMYKAGDVRIENVPDASIGSPTDAVVRVTRACICGSDLWPYKDLQPVEGGRRMGHEAIGIVEAVGAEVRRIKVGDFVIMPFAFSDGTCDFCQ</sequence>